<dbReference type="CDD" id="cd08422">
    <property type="entry name" value="PBP2_CrgA_like"/>
    <property type="match status" value="1"/>
</dbReference>
<dbReference type="PANTHER" id="PTHR30537">
    <property type="entry name" value="HTH-TYPE TRANSCRIPTIONAL REGULATOR"/>
    <property type="match status" value="1"/>
</dbReference>
<evidence type="ECO:0000256" key="1">
    <source>
        <dbReference type="ARBA" id="ARBA00009437"/>
    </source>
</evidence>
<evidence type="ECO:0000256" key="3">
    <source>
        <dbReference type="ARBA" id="ARBA00023125"/>
    </source>
</evidence>
<dbReference type="RefSeq" id="WP_101681100.1">
    <property type="nucleotide sequence ID" value="NZ_PJRP01000003.1"/>
</dbReference>
<evidence type="ECO:0000259" key="5">
    <source>
        <dbReference type="PROSITE" id="PS50931"/>
    </source>
</evidence>
<dbReference type="InterPro" id="IPR036390">
    <property type="entry name" value="WH_DNA-bd_sf"/>
</dbReference>
<dbReference type="Gene3D" id="3.40.190.290">
    <property type="match status" value="1"/>
</dbReference>
<proteinExistence type="inferred from homology"/>
<dbReference type="InterPro" id="IPR000847">
    <property type="entry name" value="LysR_HTH_N"/>
</dbReference>
<gene>
    <name evidence="6" type="ORF">CYJ10_08595</name>
</gene>
<dbReference type="OrthoDB" id="9110639at2"/>
<evidence type="ECO:0000256" key="2">
    <source>
        <dbReference type="ARBA" id="ARBA00023015"/>
    </source>
</evidence>
<keyword evidence="3" id="KW-0238">DNA-binding</keyword>
<dbReference type="InterPro" id="IPR005119">
    <property type="entry name" value="LysR_subst-bd"/>
</dbReference>
<feature type="domain" description="HTH lysR-type" evidence="5">
    <location>
        <begin position="4"/>
        <end position="61"/>
    </location>
</feature>
<dbReference type="Proteomes" id="UP000234341">
    <property type="component" value="Unassembled WGS sequence"/>
</dbReference>
<name>A0A2N5CE85_9BURK</name>
<protein>
    <submittedName>
        <fullName evidence="6">LysR family transcriptional regulator</fullName>
    </submittedName>
</protein>
<comment type="caution">
    <text evidence="6">The sequence shown here is derived from an EMBL/GenBank/DDBJ whole genome shotgun (WGS) entry which is preliminary data.</text>
</comment>
<dbReference type="GO" id="GO:0003700">
    <property type="term" value="F:DNA-binding transcription factor activity"/>
    <property type="evidence" value="ECO:0007669"/>
    <property type="project" value="InterPro"/>
</dbReference>
<organism evidence="6 7">
    <name type="scientific">Cupriavidus pauculus</name>
    <dbReference type="NCBI Taxonomy" id="82633"/>
    <lineage>
        <taxon>Bacteria</taxon>
        <taxon>Pseudomonadati</taxon>
        <taxon>Pseudomonadota</taxon>
        <taxon>Betaproteobacteria</taxon>
        <taxon>Burkholderiales</taxon>
        <taxon>Burkholderiaceae</taxon>
        <taxon>Cupriavidus</taxon>
    </lineage>
</organism>
<keyword evidence="2" id="KW-0805">Transcription regulation</keyword>
<dbReference type="AlphaFoldDB" id="A0A2N5CE85"/>
<accession>A0A2N5CE85</accession>
<dbReference type="GO" id="GO:0003677">
    <property type="term" value="F:DNA binding"/>
    <property type="evidence" value="ECO:0007669"/>
    <property type="project" value="UniProtKB-KW"/>
</dbReference>
<dbReference type="SUPFAM" id="SSF53850">
    <property type="entry name" value="Periplasmic binding protein-like II"/>
    <property type="match status" value="1"/>
</dbReference>
<dbReference type="PROSITE" id="PS50931">
    <property type="entry name" value="HTH_LYSR"/>
    <property type="match status" value="1"/>
</dbReference>
<comment type="similarity">
    <text evidence="1">Belongs to the LysR transcriptional regulatory family.</text>
</comment>
<dbReference type="Pfam" id="PF00126">
    <property type="entry name" value="HTH_1"/>
    <property type="match status" value="1"/>
</dbReference>
<evidence type="ECO:0000313" key="6">
    <source>
        <dbReference type="EMBL" id="PLQ00529.1"/>
    </source>
</evidence>
<dbReference type="Gene3D" id="1.10.10.10">
    <property type="entry name" value="Winged helix-like DNA-binding domain superfamily/Winged helix DNA-binding domain"/>
    <property type="match status" value="1"/>
</dbReference>
<dbReference type="PRINTS" id="PR00039">
    <property type="entry name" value="HTHLYSR"/>
</dbReference>
<dbReference type="PANTHER" id="PTHR30537:SF5">
    <property type="entry name" value="HTH-TYPE TRANSCRIPTIONAL ACTIVATOR TTDR-RELATED"/>
    <property type="match status" value="1"/>
</dbReference>
<dbReference type="InterPro" id="IPR058163">
    <property type="entry name" value="LysR-type_TF_proteobact-type"/>
</dbReference>
<dbReference type="SUPFAM" id="SSF46785">
    <property type="entry name" value="Winged helix' DNA-binding domain"/>
    <property type="match status" value="1"/>
</dbReference>
<dbReference type="Pfam" id="PF03466">
    <property type="entry name" value="LysR_substrate"/>
    <property type="match status" value="1"/>
</dbReference>
<reference evidence="6 7" key="1">
    <citation type="submission" date="2017-12" db="EMBL/GenBank/DDBJ databases">
        <title>Genome sequence of the active heterotrophic nitrifier-denitrifier, Cupriavidus pauculus UM1.</title>
        <authorList>
            <person name="Putonti C."/>
            <person name="Castignetti D."/>
        </authorList>
    </citation>
    <scope>NUCLEOTIDE SEQUENCE [LARGE SCALE GENOMIC DNA]</scope>
    <source>
        <strain evidence="6 7">UM1</strain>
    </source>
</reference>
<evidence type="ECO:0000313" key="7">
    <source>
        <dbReference type="Proteomes" id="UP000234341"/>
    </source>
</evidence>
<sequence length="301" mass="32126">MSMERLHGLSAFVRAVEAGSFTGAARLLGTTPSAISKSISRLEARLGVKLFHRSTRAFVLTDEGQAYYARVAPLVRGLEEATEVLAKPAAAVGRLRVSLPGDLGKSLLGPITATLMPRHPRLSLDISLSDQHVDLIREGFDLALRAGHPTDSGLYARPLAELPLALVASPAYLARHGEPRTAADLGAHRHVRYRLGGQILPIAFADGTRVPLDAARDGAHDGIFDSDSGEAMRIAAVNGLGIAQLLRTVVQHDLDAGRLRVVLPDAALRPVPLQVLHGFGRRLPARAKVFVDFVAAELSGR</sequence>
<dbReference type="EMBL" id="PJRP01000003">
    <property type="protein sequence ID" value="PLQ00529.1"/>
    <property type="molecule type" value="Genomic_DNA"/>
</dbReference>
<dbReference type="FunFam" id="1.10.10.10:FF:000001">
    <property type="entry name" value="LysR family transcriptional regulator"/>
    <property type="match status" value="1"/>
</dbReference>
<evidence type="ECO:0000256" key="4">
    <source>
        <dbReference type="ARBA" id="ARBA00023163"/>
    </source>
</evidence>
<keyword evidence="4" id="KW-0804">Transcription</keyword>
<dbReference type="InterPro" id="IPR036388">
    <property type="entry name" value="WH-like_DNA-bd_sf"/>
</dbReference>